<sequence>MQAILCLQAHAAATHEEQPLAFTVMNLTAKAETLSHRVEYDFLVQTTNSTPPVQCNALQTNINESLVNVSTTICDSSSGISFSWQQFNDGHAELTLTRNISDTQSARDVGVHTIGSDQISEVASGTEFEHQAYVGPSNFTVPATRVY</sequence>
<dbReference type="GeneID" id="41962963"/>
<dbReference type="KEGG" id="pgri:PgNI_08053"/>
<dbReference type="OrthoDB" id="5184803at2759"/>
<dbReference type="Proteomes" id="UP000515153">
    <property type="component" value="Chromosome V"/>
</dbReference>
<evidence type="ECO:0000313" key="2">
    <source>
        <dbReference type="RefSeq" id="XP_030978653.1"/>
    </source>
</evidence>
<reference evidence="2" key="3">
    <citation type="submission" date="2025-08" db="UniProtKB">
        <authorList>
            <consortium name="RefSeq"/>
        </authorList>
    </citation>
    <scope>IDENTIFICATION</scope>
    <source>
        <strain evidence="2">NI907</strain>
    </source>
</reference>
<name>A0A6P8AUQ9_PYRGI</name>
<reference evidence="2" key="2">
    <citation type="submission" date="2019-10" db="EMBL/GenBank/DDBJ databases">
        <authorList>
            <consortium name="NCBI Genome Project"/>
        </authorList>
    </citation>
    <scope>NUCLEOTIDE SEQUENCE</scope>
    <source>
        <strain evidence="2">NI907</strain>
    </source>
</reference>
<keyword evidence="1" id="KW-1185">Reference proteome</keyword>
<organism evidence="1 2">
    <name type="scientific">Pyricularia grisea</name>
    <name type="common">Crabgrass-specific blast fungus</name>
    <name type="synonym">Magnaporthe grisea</name>
    <dbReference type="NCBI Taxonomy" id="148305"/>
    <lineage>
        <taxon>Eukaryota</taxon>
        <taxon>Fungi</taxon>
        <taxon>Dikarya</taxon>
        <taxon>Ascomycota</taxon>
        <taxon>Pezizomycotina</taxon>
        <taxon>Sordariomycetes</taxon>
        <taxon>Sordariomycetidae</taxon>
        <taxon>Magnaporthales</taxon>
        <taxon>Pyriculariaceae</taxon>
        <taxon>Pyricularia</taxon>
    </lineage>
</organism>
<gene>
    <name evidence="2" type="ORF">PgNI_08053</name>
</gene>
<proteinExistence type="predicted"/>
<reference evidence="1 2" key="1">
    <citation type="journal article" date="2019" name="Mol. Biol. Evol.">
        <title>Blast fungal genomes show frequent chromosomal changes, gene gains and losses, and effector gene turnover.</title>
        <authorList>
            <person name="Gomez Luciano L.B."/>
            <person name="Jason Tsai I."/>
            <person name="Chuma I."/>
            <person name="Tosa Y."/>
            <person name="Chen Y.H."/>
            <person name="Li J.Y."/>
            <person name="Li M.Y."/>
            <person name="Jade Lu M.Y."/>
            <person name="Nakayashiki H."/>
            <person name="Li W.H."/>
        </authorList>
    </citation>
    <scope>NUCLEOTIDE SEQUENCE [LARGE SCALE GENOMIC DNA]</scope>
    <source>
        <strain evidence="1 2">NI907</strain>
    </source>
</reference>
<dbReference type="RefSeq" id="XP_030978653.1">
    <property type="nucleotide sequence ID" value="XM_031128054.1"/>
</dbReference>
<dbReference type="AlphaFoldDB" id="A0A6P8AUQ9"/>
<evidence type="ECO:0000313" key="1">
    <source>
        <dbReference type="Proteomes" id="UP000515153"/>
    </source>
</evidence>
<accession>A0A6P8AUQ9</accession>
<evidence type="ECO:0008006" key="3">
    <source>
        <dbReference type="Google" id="ProtNLM"/>
    </source>
</evidence>
<protein>
    <recommendedName>
        <fullName evidence="3">AA1-like domain-containing protein</fullName>
    </recommendedName>
</protein>